<dbReference type="SUPFAM" id="SSF53448">
    <property type="entry name" value="Nucleotide-diphospho-sugar transferases"/>
    <property type="match status" value="1"/>
</dbReference>
<sequence>MRRGGLILCGGRSRRMGQPKAWLDFGGEPLLVRVARRLATALENQGLLVVVAAPHQNLPDLTADHLRLGGMEIRLVHDDRPDRGPLVGLAVGLAEAARRGIQRVYATSVDVPFLAADWVRFLFDRAEEEGGFDVVMPEAQGFRHPLAAVYCAASVAWAAERLIAADRMRPVFLLDQPDLRGRTIPEEELRRVDPALATLRNLNTPEDYERALADESAAGSVERAALADSADRDDSASGCETG</sequence>
<feature type="binding site" evidence="8">
    <location>
        <position position="110"/>
    </location>
    <ligand>
        <name>Mg(2+)</name>
        <dbReference type="ChEBI" id="CHEBI:18420"/>
    </ligand>
</feature>
<evidence type="ECO:0000313" key="12">
    <source>
        <dbReference type="Proteomes" id="UP000008631"/>
    </source>
</evidence>
<evidence type="ECO:0000256" key="9">
    <source>
        <dbReference type="SAM" id="MobiDB-lite"/>
    </source>
</evidence>
<proteinExistence type="inferred from homology"/>
<dbReference type="KEGG" id="ipa:Isop_2809"/>
<dbReference type="InterPro" id="IPR025877">
    <property type="entry name" value="MobA-like_NTP_Trfase"/>
</dbReference>
<evidence type="ECO:0000256" key="5">
    <source>
        <dbReference type="ARBA" id="ARBA00022842"/>
    </source>
</evidence>
<keyword evidence="3 8" id="KW-0479">Metal-binding</keyword>
<comment type="similarity">
    <text evidence="8">Belongs to the MobA family.</text>
</comment>
<keyword evidence="4 8" id="KW-0547">Nucleotide-binding</keyword>
<feature type="domain" description="MobA-like NTP transferase" evidence="10">
    <location>
        <begin position="5"/>
        <end position="171"/>
    </location>
</feature>
<reference evidence="11 12" key="2">
    <citation type="journal article" date="2011" name="Stand. Genomic Sci.">
        <title>Complete genome sequence of Isosphaera pallida type strain (IS1B).</title>
        <authorList>
            <consortium name="US DOE Joint Genome Institute (JGI-PGF)"/>
            <person name="Goker M."/>
            <person name="Cleland D."/>
            <person name="Saunders E."/>
            <person name="Lapidus A."/>
            <person name="Nolan M."/>
            <person name="Lucas S."/>
            <person name="Hammon N."/>
            <person name="Deshpande S."/>
            <person name="Cheng J.F."/>
            <person name="Tapia R."/>
            <person name="Han C."/>
            <person name="Goodwin L."/>
            <person name="Pitluck S."/>
            <person name="Liolios K."/>
            <person name="Pagani I."/>
            <person name="Ivanova N."/>
            <person name="Mavromatis K."/>
            <person name="Pati A."/>
            <person name="Chen A."/>
            <person name="Palaniappan K."/>
            <person name="Land M."/>
            <person name="Hauser L."/>
            <person name="Chang Y.J."/>
            <person name="Jeffries C.D."/>
            <person name="Detter J.C."/>
            <person name="Beck B."/>
            <person name="Woyke T."/>
            <person name="Bristow J."/>
            <person name="Eisen J.A."/>
            <person name="Markowitz V."/>
            <person name="Hugenholtz P."/>
            <person name="Kyrpides N.C."/>
            <person name="Klenk H.P."/>
        </authorList>
    </citation>
    <scope>NUCLEOTIDE SEQUENCE [LARGE SCALE GENOMIC DNA]</scope>
    <source>
        <strain evidence="12">ATCC 43644 / DSM 9630 / IS1B</strain>
    </source>
</reference>
<dbReference type="PANTHER" id="PTHR19136:SF81">
    <property type="entry name" value="MOLYBDENUM COFACTOR GUANYLYLTRANSFERASE"/>
    <property type="match status" value="1"/>
</dbReference>
<keyword evidence="2 8" id="KW-0808">Transferase</keyword>
<dbReference type="GO" id="GO:0006777">
    <property type="term" value="P:Mo-molybdopterin cofactor biosynthetic process"/>
    <property type="evidence" value="ECO:0007669"/>
    <property type="project" value="UniProtKB-KW"/>
</dbReference>
<comment type="catalytic activity">
    <reaction evidence="8">
        <text>Mo-molybdopterin + GTP + H(+) = Mo-molybdopterin guanine dinucleotide + diphosphate</text>
        <dbReference type="Rhea" id="RHEA:34243"/>
        <dbReference type="ChEBI" id="CHEBI:15378"/>
        <dbReference type="ChEBI" id="CHEBI:33019"/>
        <dbReference type="ChEBI" id="CHEBI:37565"/>
        <dbReference type="ChEBI" id="CHEBI:71302"/>
        <dbReference type="ChEBI" id="CHEBI:71310"/>
        <dbReference type="EC" id="2.7.7.77"/>
    </reaction>
</comment>
<dbReference type="GO" id="GO:0061603">
    <property type="term" value="F:molybdenum cofactor guanylyltransferase activity"/>
    <property type="evidence" value="ECO:0007669"/>
    <property type="project" value="UniProtKB-EC"/>
</dbReference>
<organism evidence="11 12">
    <name type="scientific">Isosphaera pallida (strain ATCC 43644 / DSM 9630 / IS1B)</name>
    <dbReference type="NCBI Taxonomy" id="575540"/>
    <lineage>
        <taxon>Bacteria</taxon>
        <taxon>Pseudomonadati</taxon>
        <taxon>Planctomycetota</taxon>
        <taxon>Planctomycetia</taxon>
        <taxon>Isosphaerales</taxon>
        <taxon>Isosphaeraceae</taxon>
        <taxon>Isosphaera</taxon>
    </lineage>
</organism>
<dbReference type="InParanoid" id="E8R124"/>
<keyword evidence="12" id="KW-1185">Reference proteome</keyword>
<evidence type="ECO:0000313" key="11">
    <source>
        <dbReference type="EMBL" id="ADV63375.1"/>
    </source>
</evidence>
<dbReference type="HOGENOM" id="CLU_055597_3_2_0"/>
<reference key="1">
    <citation type="submission" date="2010-11" db="EMBL/GenBank/DDBJ databases">
        <title>The complete sequence of chromosome of Isophaera pallida ATCC 43644.</title>
        <authorList>
            <consortium name="US DOE Joint Genome Institute (JGI-PGF)"/>
            <person name="Lucas S."/>
            <person name="Copeland A."/>
            <person name="Lapidus A."/>
            <person name="Bruce D."/>
            <person name="Goodwin L."/>
            <person name="Pitluck S."/>
            <person name="Kyrpides N."/>
            <person name="Mavromatis K."/>
            <person name="Pagani I."/>
            <person name="Ivanova N."/>
            <person name="Saunders E."/>
            <person name="Brettin T."/>
            <person name="Detter J.C."/>
            <person name="Han C."/>
            <person name="Tapia R."/>
            <person name="Land M."/>
            <person name="Hauser L."/>
            <person name="Markowitz V."/>
            <person name="Cheng J.-F."/>
            <person name="Hugenholtz P."/>
            <person name="Woyke T."/>
            <person name="Wu D."/>
            <person name="Eisen J.A."/>
        </authorList>
    </citation>
    <scope>NUCLEOTIDE SEQUENCE</scope>
    <source>
        <strain>ATCC 43644</strain>
    </source>
</reference>
<feature type="region of interest" description="Disordered" evidence="9">
    <location>
        <begin position="208"/>
        <end position="242"/>
    </location>
</feature>
<dbReference type="AlphaFoldDB" id="E8R124"/>
<comment type="function">
    <text evidence="8">Transfers a GMP moiety from GTP to Mo-molybdopterin (Mo-MPT) cofactor (Moco or molybdenum cofactor) to form Mo-molybdopterin guanine dinucleotide (Mo-MGD) cofactor.</text>
</comment>
<gene>
    <name evidence="8" type="primary">mobA</name>
    <name evidence="11" type="ordered locus">Isop_2809</name>
</gene>
<feature type="binding site" evidence="8">
    <location>
        <position position="78"/>
    </location>
    <ligand>
        <name>GTP</name>
        <dbReference type="ChEBI" id="CHEBI:37565"/>
    </ligand>
</feature>
<dbReference type="PANTHER" id="PTHR19136">
    <property type="entry name" value="MOLYBDENUM COFACTOR GUANYLYLTRANSFERASE"/>
    <property type="match status" value="1"/>
</dbReference>
<evidence type="ECO:0000256" key="3">
    <source>
        <dbReference type="ARBA" id="ARBA00022723"/>
    </source>
</evidence>
<keyword evidence="5 8" id="KW-0460">Magnesium</keyword>
<keyword evidence="1 8" id="KW-0963">Cytoplasm</keyword>
<dbReference type="CDD" id="cd02503">
    <property type="entry name" value="MobA"/>
    <property type="match status" value="1"/>
</dbReference>
<dbReference type="GO" id="GO:0005525">
    <property type="term" value="F:GTP binding"/>
    <property type="evidence" value="ECO:0007669"/>
    <property type="project" value="UniProtKB-UniRule"/>
</dbReference>
<dbReference type="Gene3D" id="3.90.550.10">
    <property type="entry name" value="Spore Coat Polysaccharide Biosynthesis Protein SpsA, Chain A"/>
    <property type="match status" value="1"/>
</dbReference>
<dbReference type="InterPro" id="IPR029044">
    <property type="entry name" value="Nucleotide-diphossugar_trans"/>
</dbReference>
<evidence type="ECO:0000256" key="1">
    <source>
        <dbReference type="ARBA" id="ARBA00022490"/>
    </source>
</evidence>
<feature type="binding site" evidence="8">
    <location>
        <begin position="8"/>
        <end position="10"/>
    </location>
    <ligand>
        <name>GTP</name>
        <dbReference type="ChEBI" id="CHEBI:37565"/>
    </ligand>
</feature>
<dbReference type="STRING" id="575540.Isop_2809"/>
<evidence type="ECO:0000256" key="8">
    <source>
        <dbReference type="HAMAP-Rule" id="MF_00316"/>
    </source>
</evidence>
<name>E8R124_ISOPI</name>
<dbReference type="InterPro" id="IPR013482">
    <property type="entry name" value="Molybde_CF_guanTrfase"/>
</dbReference>
<dbReference type="GO" id="GO:0046872">
    <property type="term" value="F:metal ion binding"/>
    <property type="evidence" value="ECO:0007669"/>
    <property type="project" value="UniProtKB-KW"/>
</dbReference>
<evidence type="ECO:0000256" key="6">
    <source>
        <dbReference type="ARBA" id="ARBA00023134"/>
    </source>
</evidence>
<evidence type="ECO:0000256" key="7">
    <source>
        <dbReference type="ARBA" id="ARBA00023150"/>
    </source>
</evidence>
<dbReference type="HAMAP" id="MF_00316">
    <property type="entry name" value="MobA"/>
    <property type="match status" value="1"/>
</dbReference>
<accession>E8R124</accession>
<feature type="binding site" evidence="8">
    <location>
        <position position="20"/>
    </location>
    <ligand>
        <name>GTP</name>
        <dbReference type="ChEBI" id="CHEBI:37565"/>
    </ligand>
</feature>
<comment type="domain">
    <text evidence="8">The N-terminal domain determines nucleotide recognition and specific binding, while the C-terminal domain determines the specific binding to the target protein.</text>
</comment>
<dbReference type="EC" id="2.7.7.77" evidence="8"/>
<evidence type="ECO:0000259" key="10">
    <source>
        <dbReference type="Pfam" id="PF12804"/>
    </source>
</evidence>
<feature type="binding site" evidence="8">
    <location>
        <position position="110"/>
    </location>
    <ligand>
        <name>GTP</name>
        <dbReference type="ChEBI" id="CHEBI:37565"/>
    </ligand>
</feature>
<dbReference type="eggNOG" id="COG0746">
    <property type="taxonomic scope" value="Bacteria"/>
</dbReference>
<evidence type="ECO:0000256" key="4">
    <source>
        <dbReference type="ARBA" id="ARBA00022741"/>
    </source>
</evidence>
<dbReference type="EMBL" id="CP002353">
    <property type="protein sequence ID" value="ADV63375.1"/>
    <property type="molecule type" value="Genomic_DNA"/>
</dbReference>
<protein>
    <recommendedName>
        <fullName evidence="8">Probable molybdenum cofactor guanylyltransferase</fullName>
        <shortName evidence="8">MoCo guanylyltransferase</shortName>
        <ecNumber evidence="8">2.7.7.77</ecNumber>
    </recommendedName>
    <alternativeName>
        <fullName evidence="8">GTP:molybdopterin guanylyltransferase</fullName>
    </alternativeName>
    <alternativeName>
        <fullName evidence="8">Mo-MPT guanylyltransferase</fullName>
    </alternativeName>
    <alternativeName>
        <fullName evidence="8">Molybdopterin guanylyltransferase</fullName>
    </alternativeName>
    <alternativeName>
        <fullName evidence="8">Molybdopterin-guanine dinucleotide synthase</fullName>
        <shortName evidence="8">MGD synthase</shortName>
    </alternativeName>
</protein>
<dbReference type="Pfam" id="PF12804">
    <property type="entry name" value="NTP_transf_3"/>
    <property type="match status" value="1"/>
</dbReference>
<dbReference type="GO" id="GO:0005737">
    <property type="term" value="C:cytoplasm"/>
    <property type="evidence" value="ECO:0007669"/>
    <property type="project" value="UniProtKB-SubCell"/>
</dbReference>
<comment type="subcellular location">
    <subcellularLocation>
        <location evidence="8">Cytoplasm</location>
    </subcellularLocation>
</comment>
<keyword evidence="6 8" id="KW-0342">GTP-binding</keyword>
<keyword evidence="7 8" id="KW-0501">Molybdenum cofactor biosynthesis</keyword>
<dbReference type="Proteomes" id="UP000008631">
    <property type="component" value="Chromosome"/>
</dbReference>
<evidence type="ECO:0000256" key="2">
    <source>
        <dbReference type="ARBA" id="ARBA00022679"/>
    </source>
</evidence>
<comment type="cofactor">
    <cofactor evidence="8">
        <name>Mg(2+)</name>
        <dbReference type="ChEBI" id="CHEBI:18420"/>
    </cofactor>
</comment>
<comment type="caution">
    <text evidence="8">Lacks conserved residue(s) required for the propagation of feature annotation.</text>
</comment>